<protein>
    <submittedName>
        <fullName evidence="1">Uncharacterized protein</fullName>
    </submittedName>
</protein>
<keyword evidence="2" id="KW-1185">Reference proteome</keyword>
<sequence>MEKKSEAKHGPNSHFVLVHGAGHGAWCWYKIASILQSHGHEVTAIDLAASGVNPIRMEQLESFEDYVQPLTEFLGRHIGDQGVILVGHSLGGGVISFVMERFPEKISMAVFLTAYMPSPEIGLKAITGMGIAKIDDFMDAKIIPEEEDRLCPFHWGLNLLATKLYQHCPPEDLMLASYLVRPIPLSILKDEVKLSTERYGRVRKVFVVCEEDMVIKEDFQRWMIEKNPPEEVKVIEGADHMAMMSKPSELSSLLLDIARDLTQ</sequence>
<organism evidence="1 2">
    <name type="scientific">Melastoma candidum</name>
    <dbReference type="NCBI Taxonomy" id="119954"/>
    <lineage>
        <taxon>Eukaryota</taxon>
        <taxon>Viridiplantae</taxon>
        <taxon>Streptophyta</taxon>
        <taxon>Embryophyta</taxon>
        <taxon>Tracheophyta</taxon>
        <taxon>Spermatophyta</taxon>
        <taxon>Magnoliopsida</taxon>
        <taxon>eudicotyledons</taxon>
        <taxon>Gunneridae</taxon>
        <taxon>Pentapetalae</taxon>
        <taxon>rosids</taxon>
        <taxon>malvids</taxon>
        <taxon>Myrtales</taxon>
        <taxon>Melastomataceae</taxon>
        <taxon>Melastomatoideae</taxon>
        <taxon>Melastomateae</taxon>
        <taxon>Melastoma</taxon>
    </lineage>
</organism>
<accession>A0ACB9MTW1</accession>
<gene>
    <name evidence="1" type="ORF">MLD38_031214</name>
</gene>
<proteinExistence type="predicted"/>
<name>A0ACB9MTW1_9MYRT</name>
<comment type="caution">
    <text evidence="1">The sequence shown here is derived from an EMBL/GenBank/DDBJ whole genome shotgun (WGS) entry which is preliminary data.</text>
</comment>
<dbReference type="Proteomes" id="UP001057402">
    <property type="component" value="Chromosome 9"/>
</dbReference>
<evidence type="ECO:0000313" key="1">
    <source>
        <dbReference type="EMBL" id="KAI4325850.1"/>
    </source>
</evidence>
<evidence type="ECO:0000313" key="2">
    <source>
        <dbReference type="Proteomes" id="UP001057402"/>
    </source>
</evidence>
<dbReference type="EMBL" id="CM042888">
    <property type="protein sequence ID" value="KAI4325850.1"/>
    <property type="molecule type" value="Genomic_DNA"/>
</dbReference>
<reference evidence="2" key="1">
    <citation type="journal article" date="2023" name="Front. Plant Sci.">
        <title>Chromosomal-level genome assembly of Melastoma candidum provides insights into trichome evolution.</title>
        <authorList>
            <person name="Zhong Y."/>
            <person name="Wu W."/>
            <person name="Sun C."/>
            <person name="Zou P."/>
            <person name="Liu Y."/>
            <person name="Dai S."/>
            <person name="Zhou R."/>
        </authorList>
    </citation>
    <scope>NUCLEOTIDE SEQUENCE [LARGE SCALE GENOMIC DNA]</scope>
</reference>